<dbReference type="PANTHER" id="PTHR21043:SF0">
    <property type="entry name" value="MITOCHONDRIAL ASSEMBLY OF RIBOSOMAL LARGE SUBUNIT PROTEIN 1"/>
    <property type="match status" value="1"/>
</dbReference>
<feature type="compositionally biased region" description="Basic and acidic residues" evidence="3">
    <location>
        <begin position="1"/>
        <end position="12"/>
    </location>
</feature>
<dbReference type="PANTHER" id="PTHR21043">
    <property type="entry name" value="IOJAP SUPERFAMILY ORTHOLOG"/>
    <property type="match status" value="1"/>
</dbReference>
<organism evidence="4 5">
    <name type="scientific">Pendulispora rubella</name>
    <dbReference type="NCBI Taxonomy" id="2741070"/>
    <lineage>
        <taxon>Bacteria</taxon>
        <taxon>Pseudomonadati</taxon>
        <taxon>Myxococcota</taxon>
        <taxon>Myxococcia</taxon>
        <taxon>Myxococcales</taxon>
        <taxon>Sorangiineae</taxon>
        <taxon>Pendulisporaceae</taxon>
        <taxon>Pendulispora</taxon>
    </lineage>
</organism>
<dbReference type="Gene3D" id="3.30.460.10">
    <property type="entry name" value="Beta Polymerase, domain 2"/>
    <property type="match status" value="1"/>
</dbReference>
<dbReference type="NCBIfam" id="TIGR00090">
    <property type="entry name" value="rsfS_iojap_ybeB"/>
    <property type="match status" value="1"/>
</dbReference>
<accession>A0ABZ2LA66</accession>
<gene>
    <name evidence="2 4" type="primary">rsfS</name>
    <name evidence="4" type="ORF">LVJ94_11150</name>
</gene>
<dbReference type="HAMAP" id="MF_01477">
    <property type="entry name" value="Iojap_RsfS"/>
    <property type="match status" value="1"/>
</dbReference>
<proteinExistence type="inferred from homology"/>
<keyword evidence="2" id="KW-0678">Repressor</keyword>
<dbReference type="InterPro" id="IPR004394">
    <property type="entry name" value="Iojap/RsfS/C7orf30"/>
</dbReference>
<dbReference type="Proteomes" id="UP001374803">
    <property type="component" value="Chromosome"/>
</dbReference>
<feature type="region of interest" description="Disordered" evidence="3">
    <location>
        <begin position="33"/>
        <end position="57"/>
    </location>
</feature>
<evidence type="ECO:0000256" key="2">
    <source>
        <dbReference type="HAMAP-Rule" id="MF_01477"/>
    </source>
</evidence>
<keyword evidence="5" id="KW-1185">Reference proteome</keyword>
<keyword evidence="2" id="KW-0963">Cytoplasm</keyword>
<comment type="subcellular location">
    <subcellularLocation>
        <location evidence="2">Cytoplasm</location>
    </subcellularLocation>
</comment>
<comment type="similarity">
    <text evidence="1 2">Belongs to the Iojap/RsfS family.</text>
</comment>
<comment type="function">
    <text evidence="2">Functions as a ribosomal silencing factor. Interacts with ribosomal protein uL14 (rplN), blocking formation of intersubunit bridge B8. Prevents association of the 30S and 50S ribosomal subunits and the formation of functional ribosomes, thus repressing translation.</text>
</comment>
<protein>
    <recommendedName>
        <fullName evidence="2">Ribosomal silencing factor RsfS</fullName>
    </recommendedName>
</protein>
<evidence type="ECO:0000256" key="3">
    <source>
        <dbReference type="SAM" id="MobiDB-lite"/>
    </source>
</evidence>
<comment type="subunit">
    <text evidence="2">Interacts with ribosomal protein uL14 (rplN).</text>
</comment>
<evidence type="ECO:0000256" key="1">
    <source>
        <dbReference type="ARBA" id="ARBA00010574"/>
    </source>
</evidence>
<dbReference type="SUPFAM" id="SSF81301">
    <property type="entry name" value="Nucleotidyltransferase"/>
    <property type="match status" value="1"/>
</dbReference>
<feature type="region of interest" description="Disordered" evidence="3">
    <location>
        <begin position="1"/>
        <end position="20"/>
    </location>
</feature>
<sequence length="177" mass="18966">MKPAKGTEDETPHLAPRRALGAKAALGPKVAAGAKAAAGPKTKKALRTPPVESTSVASDEARQTAIAIAVAALDKKAVGLEILDVAGKVDYADFLVLMTGRSDRQVVALSQGIEEALRKKSRRPLSVEGLPHANWVLMDFGDVVVHIFQDETRGLYDLEGLWLDARRLSVPIPEDLR</sequence>
<evidence type="ECO:0000313" key="4">
    <source>
        <dbReference type="EMBL" id="WXB07788.1"/>
    </source>
</evidence>
<reference evidence="4" key="1">
    <citation type="submission" date="2021-12" db="EMBL/GenBank/DDBJ databases">
        <title>Discovery of the Pendulisporaceae a myxobacterial family with distinct sporulation behavior and unique specialized metabolism.</title>
        <authorList>
            <person name="Garcia R."/>
            <person name="Popoff A."/>
            <person name="Bader C.D."/>
            <person name="Loehr J."/>
            <person name="Walesch S."/>
            <person name="Walt C."/>
            <person name="Boldt J."/>
            <person name="Bunk B."/>
            <person name="Haeckl F.J.F.P.J."/>
            <person name="Gunesch A.P."/>
            <person name="Birkelbach J."/>
            <person name="Nuebel U."/>
            <person name="Pietschmann T."/>
            <person name="Bach T."/>
            <person name="Mueller R."/>
        </authorList>
    </citation>
    <scope>NUCLEOTIDE SEQUENCE</scope>
    <source>
        <strain evidence="4">MSr11367</strain>
    </source>
</reference>
<dbReference type="InterPro" id="IPR043519">
    <property type="entry name" value="NT_sf"/>
</dbReference>
<dbReference type="RefSeq" id="WP_394837454.1">
    <property type="nucleotide sequence ID" value="NZ_CP089929.1"/>
</dbReference>
<name>A0ABZ2LA66_9BACT</name>
<keyword evidence="2" id="KW-0810">Translation regulation</keyword>
<evidence type="ECO:0000313" key="5">
    <source>
        <dbReference type="Proteomes" id="UP001374803"/>
    </source>
</evidence>
<dbReference type="EMBL" id="CP089983">
    <property type="protein sequence ID" value="WXB07788.1"/>
    <property type="molecule type" value="Genomic_DNA"/>
</dbReference>
<dbReference type="Pfam" id="PF02410">
    <property type="entry name" value="RsfS"/>
    <property type="match status" value="1"/>
</dbReference>